<dbReference type="Proteomes" id="UP000321514">
    <property type="component" value="Unassembled WGS sequence"/>
</dbReference>
<gene>
    <name evidence="1" type="ORF">MFU01_10660</name>
    <name evidence="2" type="ORF">SAMN05443572_102853</name>
</gene>
<evidence type="ECO:0000313" key="1">
    <source>
        <dbReference type="EMBL" id="GEN06029.1"/>
    </source>
</evidence>
<proteinExistence type="predicted"/>
<evidence type="ECO:0000313" key="4">
    <source>
        <dbReference type="Proteomes" id="UP000321514"/>
    </source>
</evidence>
<reference evidence="1 4" key="2">
    <citation type="submission" date="2019-07" db="EMBL/GenBank/DDBJ databases">
        <title>Whole genome shotgun sequence of Myxococcus fulvus NBRC 100333.</title>
        <authorList>
            <person name="Hosoyama A."/>
            <person name="Uohara A."/>
            <person name="Ohji S."/>
            <person name="Ichikawa N."/>
        </authorList>
    </citation>
    <scope>NUCLEOTIDE SEQUENCE [LARGE SCALE GENOMIC DNA]</scope>
    <source>
        <strain evidence="1 4">NBRC 100333</strain>
    </source>
</reference>
<dbReference type="Pfam" id="PF10604">
    <property type="entry name" value="Polyketide_cyc2"/>
    <property type="match status" value="1"/>
</dbReference>
<accession>A0A511SVV1</accession>
<dbReference type="Gene3D" id="3.30.530.20">
    <property type="match status" value="1"/>
</dbReference>
<reference evidence="2 3" key="1">
    <citation type="submission" date="2016-10" db="EMBL/GenBank/DDBJ databases">
        <authorList>
            <person name="Varghese N."/>
            <person name="Submissions S."/>
        </authorList>
    </citation>
    <scope>NUCLEOTIDE SEQUENCE [LARGE SCALE GENOMIC DNA]</scope>
    <source>
        <strain evidence="2 3">DSM 16525</strain>
    </source>
</reference>
<dbReference type="InterPro" id="IPR023393">
    <property type="entry name" value="START-like_dom_sf"/>
</dbReference>
<dbReference type="EMBL" id="BJXR01000014">
    <property type="protein sequence ID" value="GEN06029.1"/>
    <property type="molecule type" value="Genomic_DNA"/>
</dbReference>
<dbReference type="SUPFAM" id="SSF55961">
    <property type="entry name" value="Bet v1-like"/>
    <property type="match status" value="1"/>
</dbReference>
<dbReference type="InterPro" id="IPR019587">
    <property type="entry name" value="Polyketide_cyclase/dehydratase"/>
</dbReference>
<dbReference type="OrthoDB" id="9807923at2"/>
<protein>
    <submittedName>
        <fullName evidence="2">Polyketide cyclase / dehydrase and lipid transport</fullName>
    </submittedName>
</protein>
<evidence type="ECO:0000313" key="3">
    <source>
        <dbReference type="Proteomes" id="UP000183760"/>
    </source>
</evidence>
<evidence type="ECO:0000313" key="2">
    <source>
        <dbReference type="EMBL" id="SET60377.1"/>
    </source>
</evidence>
<name>A0A511SVV1_MYXFU</name>
<dbReference type="CDD" id="cd07818">
    <property type="entry name" value="SRPBCC_1"/>
    <property type="match status" value="1"/>
</dbReference>
<dbReference type="RefSeq" id="WP_074951160.1">
    <property type="nucleotide sequence ID" value="NZ_BJXR01000014.1"/>
</dbReference>
<organism evidence="1 4">
    <name type="scientific">Myxococcus fulvus</name>
    <dbReference type="NCBI Taxonomy" id="33"/>
    <lineage>
        <taxon>Bacteria</taxon>
        <taxon>Pseudomonadati</taxon>
        <taxon>Myxococcota</taxon>
        <taxon>Myxococcia</taxon>
        <taxon>Myxococcales</taxon>
        <taxon>Cystobacterineae</taxon>
        <taxon>Myxococcaceae</taxon>
        <taxon>Myxococcus</taxon>
    </lineage>
</organism>
<keyword evidence="3" id="KW-1185">Reference proteome</keyword>
<comment type="caution">
    <text evidence="1">The sequence shown here is derived from an EMBL/GenBank/DDBJ whole genome shotgun (WGS) entry which is preliminary data.</text>
</comment>
<dbReference type="AlphaFoldDB" id="A0A511SVV1"/>
<dbReference type="STRING" id="1334629.MFUL124B02_35515"/>
<sequence>MLKKLLVGLAAAILILVGLIASRPAEFTIQRTATLPGPTDVAFAQVNDFHQWNAWSPWAALDPNMKTTYSGPQSGVGAGYAWTGNEQVGEGRMTIEQSRAPEHVRVKLEFIKPWAATHLTDFHFKPVAGGTEVTWAMSGTNDFMGKAFGLLMDMDAMVGKDFEKGLSNLKGVVEAEVKKRAEAEAARVAAAKKAAEEQAAAAAPVVAQPTP</sequence>
<dbReference type="Proteomes" id="UP000183760">
    <property type="component" value="Unassembled WGS sequence"/>
</dbReference>
<dbReference type="EMBL" id="FOIB01000002">
    <property type="protein sequence ID" value="SET60377.1"/>
    <property type="molecule type" value="Genomic_DNA"/>
</dbReference>